<dbReference type="AlphaFoldDB" id="A0AAD4CU18"/>
<evidence type="ECO:0000256" key="1">
    <source>
        <dbReference type="SAM" id="SignalP"/>
    </source>
</evidence>
<reference evidence="2" key="1">
    <citation type="journal article" date="2019" name="Beilstein J. Org. Chem.">
        <title>Nanangenines: drimane sesquiterpenoids as the dominant metabolite cohort of a novel Australian fungus, Aspergillus nanangensis.</title>
        <authorList>
            <person name="Lacey H.J."/>
            <person name="Gilchrist C.L.M."/>
            <person name="Crombie A."/>
            <person name="Kalaitzis J.A."/>
            <person name="Vuong D."/>
            <person name="Rutledge P.J."/>
            <person name="Turner P."/>
            <person name="Pitt J.I."/>
            <person name="Lacey E."/>
            <person name="Chooi Y.H."/>
            <person name="Piggott A.M."/>
        </authorList>
    </citation>
    <scope>NUCLEOTIDE SEQUENCE</scope>
    <source>
        <strain evidence="2">MST-FP2251</strain>
    </source>
</reference>
<proteinExistence type="predicted"/>
<name>A0AAD4CU18_ASPNN</name>
<accession>A0AAD4CU18</accession>
<organism evidence="2 3">
    <name type="scientific">Aspergillus nanangensis</name>
    <dbReference type="NCBI Taxonomy" id="2582783"/>
    <lineage>
        <taxon>Eukaryota</taxon>
        <taxon>Fungi</taxon>
        <taxon>Dikarya</taxon>
        <taxon>Ascomycota</taxon>
        <taxon>Pezizomycotina</taxon>
        <taxon>Eurotiomycetes</taxon>
        <taxon>Eurotiomycetidae</taxon>
        <taxon>Eurotiales</taxon>
        <taxon>Aspergillaceae</taxon>
        <taxon>Aspergillus</taxon>
        <taxon>Aspergillus subgen. Circumdati</taxon>
    </lineage>
</organism>
<keyword evidence="1" id="KW-0732">Signal</keyword>
<evidence type="ECO:0008006" key="4">
    <source>
        <dbReference type="Google" id="ProtNLM"/>
    </source>
</evidence>
<sequence length="116" mass="12755">MFMFIILPLLITGQAYGTGAVHELRVSTCFVLIPFWCISRQQLSGLRRAAKCAGLVVVAALRGQPLRRRDWGWSSKSPVASKLRNLSSSINPQTVRAGWPRFQPATLGTLAVCLES</sequence>
<gene>
    <name evidence="2" type="ORF">FE257_001556</name>
</gene>
<dbReference type="EMBL" id="VCAU01000012">
    <property type="protein sequence ID" value="KAF9892448.1"/>
    <property type="molecule type" value="Genomic_DNA"/>
</dbReference>
<evidence type="ECO:0000313" key="2">
    <source>
        <dbReference type="EMBL" id="KAF9892448.1"/>
    </source>
</evidence>
<reference evidence="2" key="2">
    <citation type="submission" date="2020-02" db="EMBL/GenBank/DDBJ databases">
        <authorList>
            <person name="Gilchrist C.L.M."/>
            <person name="Chooi Y.-H."/>
        </authorList>
    </citation>
    <scope>NUCLEOTIDE SEQUENCE</scope>
    <source>
        <strain evidence="2">MST-FP2251</strain>
    </source>
</reference>
<feature type="chain" id="PRO_5042140458" description="Secreted protein" evidence="1">
    <location>
        <begin position="18"/>
        <end position="116"/>
    </location>
</feature>
<comment type="caution">
    <text evidence="2">The sequence shown here is derived from an EMBL/GenBank/DDBJ whole genome shotgun (WGS) entry which is preliminary data.</text>
</comment>
<evidence type="ECO:0000313" key="3">
    <source>
        <dbReference type="Proteomes" id="UP001194746"/>
    </source>
</evidence>
<feature type="signal peptide" evidence="1">
    <location>
        <begin position="1"/>
        <end position="17"/>
    </location>
</feature>
<protein>
    <recommendedName>
        <fullName evidence="4">Secreted protein</fullName>
    </recommendedName>
</protein>
<keyword evidence="3" id="KW-1185">Reference proteome</keyword>
<dbReference type="Proteomes" id="UP001194746">
    <property type="component" value="Unassembled WGS sequence"/>
</dbReference>